<dbReference type="RefSeq" id="WP_075120404.1">
    <property type="nucleotide sequence ID" value="NZ_MSCT01000015.1"/>
</dbReference>
<comment type="caution">
    <text evidence="1">The sequence shown here is derived from an EMBL/GenBank/DDBJ whole genome shotgun (WGS) entry which is preliminary data.</text>
</comment>
<sequence length="116" mass="12941">MNTEAYREFADIGLTPIGSLENTATILGNVLGITFKQDNEGTYDEYPAFIASTPTLKYALLGVPLPEDDLRDEQSNEFNLLVSSIDDDSDYPEIDISEQLISQLMKSGIMQCWKLN</sequence>
<dbReference type="Proteomes" id="UP000185578">
    <property type="component" value="Unassembled WGS sequence"/>
</dbReference>
<organism evidence="1 2">
    <name type="scientific">Pseudomonas chlororaphis</name>
    <dbReference type="NCBI Taxonomy" id="587753"/>
    <lineage>
        <taxon>Bacteria</taxon>
        <taxon>Pseudomonadati</taxon>
        <taxon>Pseudomonadota</taxon>
        <taxon>Gammaproteobacteria</taxon>
        <taxon>Pseudomonadales</taxon>
        <taxon>Pseudomonadaceae</taxon>
        <taxon>Pseudomonas</taxon>
    </lineage>
</organism>
<evidence type="ECO:0000313" key="2">
    <source>
        <dbReference type="Proteomes" id="UP000185578"/>
    </source>
</evidence>
<proteinExistence type="predicted"/>
<accession>A0A1Q8ENC4</accession>
<gene>
    <name evidence="1" type="ORF">BTN82_17625</name>
</gene>
<protein>
    <submittedName>
        <fullName evidence="1">Uncharacterized protein</fullName>
    </submittedName>
</protein>
<dbReference type="EMBL" id="MSCT01000015">
    <property type="protein sequence ID" value="OLF53303.1"/>
    <property type="molecule type" value="Genomic_DNA"/>
</dbReference>
<evidence type="ECO:0000313" key="1">
    <source>
        <dbReference type="EMBL" id="OLF53303.1"/>
    </source>
</evidence>
<name>A0A1Q8ENC4_9PSED</name>
<reference evidence="1 2" key="1">
    <citation type="submission" date="2016-12" db="EMBL/GenBank/DDBJ databases">
        <authorList>
            <person name="Song W.-J."/>
            <person name="Kurnit D.M."/>
        </authorList>
    </citation>
    <scope>NUCLEOTIDE SEQUENCE [LARGE SCALE GENOMIC DNA]</scope>
    <source>
        <strain evidence="1 2">PCL1601</strain>
    </source>
</reference>
<dbReference type="AlphaFoldDB" id="A0A1Q8ENC4"/>
<dbReference type="OrthoDB" id="7066966at2"/>